<organism evidence="4 5">
    <name type="scientific">Castellaniella defragrans</name>
    <name type="common">Alcaligenes defragrans</name>
    <dbReference type="NCBI Taxonomy" id="75697"/>
    <lineage>
        <taxon>Bacteria</taxon>
        <taxon>Pseudomonadati</taxon>
        <taxon>Pseudomonadota</taxon>
        <taxon>Betaproteobacteria</taxon>
        <taxon>Burkholderiales</taxon>
        <taxon>Alcaligenaceae</taxon>
        <taxon>Castellaniella</taxon>
    </lineage>
</organism>
<accession>A0A7W9TSA7</accession>
<dbReference type="InterPro" id="IPR011723">
    <property type="entry name" value="Znf/thioredoxin_put"/>
</dbReference>
<feature type="compositionally biased region" description="Pro residues" evidence="1">
    <location>
        <begin position="80"/>
        <end position="94"/>
    </location>
</feature>
<dbReference type="InterPro" id="IPR021834">
    <property type="entry name" value="DUF3426"/>
</dbReference>
<sequence>MAMDLTTRCPKCGTVFQAGLSDLQLRKGYIRCVQCAHIFDGYAEVVSDASETPASPAAPRPAAAQAPSAPSAPFASSVPFVPPASAAPPAPSAPSVPSAPYAASPSFTASAASAGPAGPAAEPPPQVIRSGRPVAGRPQSEPAPVFRIGVAPWPDDRPEPRLGQAAGGPAPRPVEEILADEGWVPDAGAAPVFGRAEPPPQEAPFVVEARPGHRSQGGSAAPLLRDEDAPGWWDALLRFGAWLLFILLLVLLAAQAVYVYRAQIARMVPALRPALERACVPLRCQVPYARDIAHIAITGSALKAADAGAAAGRAGTGRAEGGRTEGGADGQASAEQHFVLHATLRNRAEQPQEWPTLILDLKDAAGTLLVRRNLSPADYLGAARAAEPFAALSEVLVRVPLTVSGVRVNGYQLDLFYP</sequence>
<evidence type="ECO:0000313" key="5">
    <source>
        <dbReference type="Proteomes" id="UP000541136"/>
    </source>
</evidence>
<dbReference type="NCBIfam" id="TIGR02098">
    <property type="entry name" value="MJ0042_CXXC"/>
    <property type="match status" value="1"/>
</dbReference>
<feature type="region of interest" description="Disordered" evidence="1">
    <location>
        <begin position="51"/>
        <end position="170"/>
    </location>
</feature>
<name>A0A7W9TSA7_CASDE</name>
<evidence type="ECO:0000259" key="3">
    <source>
        <dbReference type="Pfam" id="PF13719"/>
    </source>
</evidence>
<dbReference type="EMBL" id="JACHIB010000016">
    <property type="protein sequence ID" value="MBB6084632.1"/>
    <property type="molecule type" value="Genomic_DNA"/>
</dbReference>
<dbReference type="AlphaFoldDB" id="A0A7W9TSA7"/>
<proteinExistence type="predicted"/>
<dbReference type="Pfam" id="PF13719">
    <property type="entry name" value="Zn_ribbon_5"/>
    <property type="match status" value="1"/>
</dbReference>
<feature type="compositionally biased region" description="Low complexity" evidence="1">
    <location>
        <begin position="95"/>
        <end position="120"/>
    </location>
</feature>
<dbReference type="Proteomes" id="UP000541136">
    <property type="component" value="Unassembled WGS sequence"/>
</dbReference>
<protein>
    <submittedName>
        <fullName evidence="4">Putative Zn finger-like uncharacterized protein</fullName>
    </submittedName>
</protein>
<feature type="domain" description="Zinc finger/thioredoxin putative" evidence="3">
    <location>
        <begin position="5"/>
        <end position="40"/>
    </location>
</feature>
<keyword evidence="2" id="KW-1133">Transmembrane helix</keyword>
<gene>
    <name evidence="4" type="ORF">HNR28_002679</name>
</gene>
<evidence type="ECO:0000256" key="1">
    <source>
        <dbReference type="SAM" id="MobiDB-lite"/>
    </source>
</evidence>
<keyword evidence="2" id="KW-0812">Transmembrane</keyword>
<reference evidence="4 5" key="1">
    <citation type="submission" date="2020-08" db="EMBL/GenBank/DDBJ databases">
        <title>Genomic Encyclopedia of Type Strains, Phase IV (KMG-IV): sequencing the most valuable type-strain genomes for metagenomic binning, comparative biology and taxonomic classification.</title>
        <authorList>
            <person name="Goeker M."/>
        </authorList>
    </citation>
    <scope>NUCLEOTIDE SEQUENCE [LARGE SCALE GENOMIC DNA]</scope>
    <source>
        <strain evidence="4 5">DSM 12141</strain>
    </source>
</reference>
<dbReference type="Pfam" id="PF11906">
    <property type="entry name" value="DUF3426"/>
    <property type="match status" value="1"/>
</dbReference>
<feature type="compositionally biased region" description="Low complexity" evidence="1">
    <location>
        <begin position="51"/>
        <end position="79"/>
    </location>
</feature>
<keyword evidence="2" id="KW-0472">Membrane</keyword>
<feature type="transmembrane region" description="Helical" evidence="2">
    <location>
        <begin position="239"/>
        <end position="260"/>
    </location>
</feature>
<evidence type="ECO:0000256" key="2">
    <source>
        <dbReference type="SAM" id="Phobius"/>
    </source>
</evidence>
<comment type="caution">
    <text evidence="4">The sequence shown here is derived from an EMBL/GenBank/DDBJ whole genome shotgun (WGS) entry which is preliminary data.</text>
</comment>
<evidence type="ECO:0000313" key="4">
    <source>
        <dbReference type="EMBL" id="MBB6084632.1"/>
    </source>
</evidence>